<evidence type="ECO:0000256" key="2">
    <source>
        <dbReference type="ARBA" id="ARBA00005019"/>
    </source>
</evidence>
<dbReference type="NCBIfam" id="NF000840">
    <property type="entry name" value="PRK00071.1-3"/>
    <property type="match status" value="1"/>
</dbReference>
<organism evidence="13 14">
    <name type="scientific">Marinomonas ostreistagni</name>
    <dbReference type="NCBI Taxonomy" id="359209"/>
    <lineage>
        <taxon>Bacteria</taxon>
        <taxon>Pseudomonadati</taxon>
        <taxon>Pseudomonadota</taxon>
        <taxon>Gammaproteobacteria</taxon>
        <taxon>Oceanospirillales</taxon>
        <taxon>Oceanospirillaceae</taxon>
        <taxon>Marinomonas</taxon>
    </lineage>
</organism>
<dbReference type="InterPro" id="IPR004821">
    <property type="entry name" value="Cyt_trans-like"/>
</dbReference>
<dbReference type="NCBIfam" id="NF000839">
    <property type="entry name" value="PRK00071.1-1"/>
    <property type="match status" value="1"/>
</dbReference>
<dbReference type="PANTHER" id="PTHR39321:SF3">
    <property type="entry name" value="PHOSPHOPANTETHEINE ADENYLYLTRANSFERASE"/>
    <property type="match status" value="1"/>
</dbReference>
<dbReference type="PANTHER" id="PTHR39321">
    <property type="entry name" value="NICOTINATE-NUCLEOTIDE ADENYLYLTRANSFERASE-RELATED"/>
    <property type="match status" value="1"/>
</dbReference>
<evidence type="ECO:0000256" key="7">
    <source>
        <dbReference type="ARBA" id="ARBA00022741"/>
    </source>
</evidence>
<dbReference type="NCBIfam" id="TIGR00125">
    <property type="entry name" value="cyt_tran_rel"/>
    <property type="match status" value="1"/>
</dbReference>
<evidence type="ECO:0000313" key="14">
    <source>
        <dbReference type="Proteomes" id="UP000598488"/>
    </source>
</evidence>
<evidence type="ECO:0000256" key="6">
    <source>
        <dbReference type="ARBA" id="ARBA00022695"/>
    </source>
</evidence>
<dbReference type="GO" id="GO:0004515">
    <property type="term" value="F:nicotinate-nucleotide adenylyltransferase activity"/>
    <property type="evidence" value="ECO:0007669"/>
    <property type="project" value="UniProtKB-EC"/>
</dbReference>
<evidence type="ECO:0000259" key="12">
    <source>
        <dbReference type="Pfam" id="PF01467"/>
    </source>
</evidence>
<name>A0ABS0Z925_9GAMM</name>
<evidence type="ECO:0000256" key="4">
    <source>
        <dbReference type="ARBA" id="ARBA00022642"/>
    </source>
</evidence>
<keyword evidence="6 11" id="KW-0548">Nucleotidyltransferase</keyword>
<evidence type="ECO:0000256" key="11">
    <source>
        <dbReference type="HAMAP-Rule" id="MF_00244"/>
    </source>
</evidence>
<dbReference type="EMBL" id="JAEMUH010000004">
    <property type="protein sequence ID" value="MBJ7550151.1"/>
    <property type="molecule type" value="Genomic_DNA"/>
</dbReference>
<proteinExistence type="inferred from homology"/>
<comment type="catalytic activity">
    <reaction evidence="10 11">
        <text>nicotinate beta-D-ribonucleotide + ATP + H(+) = deamido-NAD(+) + diphosphate</text>
        <dbReference type="Rhea" id="RHEA:22860"/>
        <dbReference type="ChEBI" id="CHEBI:15378"/>
        <dbReference type="ChEBI" id="CHEBI:30616"/>
        <dbReference type="ChEBI" id="CHEBI:33019"/>
        <dbReference type="ChEBI" id="CHEBI:57502"/>
        <dbReference type="ChEBI" id="CHEBI:58437"/>
        <dbReference type="EC" id="2.7.7.18"/>
    </reaction>
</comment>
<protein>
    <recommendedName>
        <fullName evidence="11">Probable nicotinate-nucleotide adenylyltransferase</fullName>
        <ecNumber evidence="11">2.7.7.18</ecNumber>
    </recommendedName>
    <alternativeName>
        <fullName evidence="11">Deamido-NAD(+) diphosphorylase</fullName>
    </alternativeName>
    <alternativeName>
        <fullName evidence="11">Deamido-NAD(+) pyrophosphorylase</fullName>
    </alternativeName>
    <alternativeName>
        <fullName evidence="11">Nicotinate mononucleotide adenylyltransferase</fullName>
        <shortName evidence="11">NaMN adenylyltransferase</shortName>
    </alternativeName>
</protein>
<accession>A0ABS0Z925</accession>
<comment type="function">
    <text evidence="1 11">Catalyzes the reversible adenylation of nicotinate mononucleotide (NaMN) to nicotinic acid adenine dinucleotide (NaAD).</text>
</comment>
<sequence length="224" mass="25306">MVTPVTTEFSQTLKKGTVVMGGTFDPIHHGHLRSAVDILDYFQFQTLRLIPCYQPVHKGEPTVSAAQRLKMVELGIAADHRLSVDAREILRAGPSYTFDTLIQLREELGQEEPLIMVVGMDSFLSLPTWAHWQKLLDVAHILVISRPGWEPDFISTLESFYEKHRAESATELQCAPAGKIWMQSFTPLAISSSQVRNLCRKNASIAYLVPETIQRFIEAHSLYK</sequence>
<evidence type="ECO:0000313" key="13">
    <source>
        <dbReference type="EMBL" id="MBJ7550151.1"/>
    </source>
</evidence>
<dbReference type="NCBIfam" id="TIGR00482">
    <property type="entry name" value="nicotinate (nicotinamide) nucleotide adenylyltransferase"/>
    <property type="match status" value="1"/>
</dbReference>
<dbReference type="Pfam" id="PF01467">
    <property type="entry name" value="CTP_transf_like"/>
    <property type="match status" value="1"/>
</dbReference>
<evidence type="ECO:0000256" key="10">
    <source>
        <dbReference type="ARBA" id="ARBA00048721"/>
    </source>
</evidence>
<dbReference type="Proteomes" id="UP000598488">
    <property type="component" value="Unassembled WGS sequence"/>
</dbReference>
<dbReference type="CDD" id="cd02165">
    <property type="entry name" value="NMNAT"/>
    <property type="match status" value="1"/>
</dbReference>
<keyword evidence="5 11" id="KW-0808">Transferase</keyword>
<reference evidence="13 14" key="1">
    <citation type="submission" date="2020-12" db="EMBL/GenBank/DDBJ databases">
        <title>Comparative genome analysis of fungal antagonists Marinomonas ostreistagni 398 and M. spartinae 468.</title>
        <authorList>
            <person name="Fields J.L."/>
            <person name="Mavrodi O.V."/>
            <person name="Biber P.D."/>
            <person name="Indest K.J."/>
            <person name="Mavrodi D.V."/>
        </authorList>
    </citation>
    <scope>NUCLEOTIDE SEQUENCE [LARGE SCALE GENOMIC DNA]</scope>
    <source>
        <strain evidence="13 14">USM7</strain>
    </source>
</reference>
<keyword evidence="14" id="KW-1185">Reference proteome</keyword>
<keyword evidence="4 11" id="KW-0662">Pyridine nucleotide biosynthesis</keyword>
<comment type="similarity">
    <text evidence="3 11">Belongs to the NadD family.</text>
</comment>
<keyword evidence="9 11" id="KW-0520">NAD</keyword>
<dbReference type="HAMAP" id="MF_00244">
    <property type="entry name" value="NaMN_adenylyltr"/>
    <property type="match status" value="1"/>
</dbReference>
<dbReference type="SUPFAM" id="SSF52374">
    <property type="entry name" value="Nucleotidylyl transferase"/>
    <property type="match status" value="1"/>
</dbReference>
<evidence type="ECO:0000256" key="8">
    <source>
        <dbReference type="ARBA" id="ARBA00022840"/>
    </source>
</evidence>
<feature type="domain" description="Cytidyltransferase-like" evidence="12">
    <location>
        <begin position="19"/>
        <end position="197"/>
    </location>
</feature>
<evidence type="ECO:0000256" key="5">
    <source>
        <dbReference type="ARBA" id="ARBA00022679"/>
    </source>
</evidence>
<evidence type="ECO:0000256" key="1">
    <source>
        <dbReference type="ARBA" id="ARBA00002324"/>
    </source>
</evidence>
<dbReference type="InterPro" id="IPR014729">
    <property type="entry name" value="Rossmann-like_a/b/a_fold"/>
</dbReference>
<comment type="pathway">
    <text evidence="2 11">Cofactor biosynthesis; NAD(+) biosynthesis; deamido-NAD(+) from nicotinate D-ribonucleotide: step 1/1.</text>
</comment>
<evidence type="ECO:0000256" key="3">
    <source>
        <dbReference type="ARBA" id="ARBA00009014"/>
    </source>
</evidence>
<comment type="caution">
    <text evidence="13">The sequence shown here is derived from an EMBL/GenBank/DDBJ whole genome shotgun (WGS) entry which is preliminary data.</text>
</comment>
<dbReference type="InterPro" id="IPR005248">
    <property type="entry name" value="NadD/NMNAT"/>
</dbReference>
<dbReference type="Gene3D" id="3.40.50.620">
    <property type="entry name" value="HUPs"/>
    <property type="match status" value="1"/>
</dbReference>
<keyword evidence="8 11" id="KW-0067">ATP-binding</keyword>
<dbReference type="EC" id="2.7.7.18" evidence="11"/>
<evidence type="ECO:0000256" key="9">
    <source>
        <dbReference type="ARBA" id="ARBA00023027"/>
    </source>
</evidence>
<keyword evidence="7 11" id="KW-0547">Nucleotide-binding</keyword>
<gene>
    <name evidence="11 13" type="primary">nadD</name>
    <name evidence="13" type="ORF">JHD44_05625</name>
</gene>